<organism evidence="1 2">
    <name type="scientific">Psychroflexus aurantiacus</name>
    <dbReference type="NCBI Taxonomy" id="2709310"/>
    <lineage>
        <taxon>Bacteria</taxon>
        <taxon>Pseudomonadati</taxon>
        <taxon>Bacteroidota</taxon>
        <taxon>Flavobacteriia</taxon>
        <taxon>Flavobacteriales</taxon>
        <taxon>Flavobacteriaceae</taxon>
        <taxon>Psychroflexus</taxon>
    </lineage>
</organism>
<accession>A0A6B3R333</accession>
<evidence type="ECO:0000313" key="2">
    <source>
        <dbReference type="Proteomes" id="UP000478505"/>
    </source>
</evidence>
<gene>
    <name evidence="1" type="ORF">G3567_13005</name>
</gene>
<sequence length="188" mass="22344">MKIPKLILLLIIVFSCKENKVETKVELPVEIQKTEVIATESDSIYERYKLGQVESYDWNLISERAEKYSSVSEQFSDKKRIPKDFLEFSKKFISDISFQEKHIDFDNLIAVDNGCDETFVMSKDNWVFDDWDFINFIGIDDEMENTFNFSDSIMYFEYEIKEVGTFRILGFEKKDGEWYLTLYHVNDC</sequence>
<proteinExistence type="predicted"/>
<protein>
    <recommendedName>
        <fullName evidence="3">DUF4348 domain-containing protein</fullName>
    </recommendedName>
</protein>
<name>A0A6B3R333_9FLAO</name>
<reference evidence="1 2" key="1">
    <citation type="submission" date="2020-02" db="EMBL/GenBank/DDBJ databases">
        <title>Flavobacteriaceae Psychroflexus bacterium YR1-1, complete genome.</title>
        <authorList>
            <person name="Li Y."/>
            <person name="Wu S."/>
        </authorList>
    </citation>
    <scope>NUCLEOTIDE SEQUENCE [LARGE SCALE GENOMIC DNA]</scope>
    <source>
        <strain evidence="1 2">YR1-1</strain>
    </source>
</reference>
<dbReference type="RefSeq" id="WP_164005751.1">
    <property type="nucleotide sequence ID" value="NZ_JAAIKD010000013.1"/>
</dbReference>
<evidence type="ECO:0000313" key="1">
    <source>
        <dbReference type="EMBL" id="NEV95056.1"/>
    </source>
</evidence>
<dbReference type="PROSITE" id="PS51257">
    <property type="entry name" value="PROKAR_LIPOPROTEIN"/>
    <property type="match status" value="1"/>
</dbReference>
<comment type="caution">
    <text evidence="1">The sequence shown here is derived from an EMBL/GenBank/DDBJ whole genome shotgun (WGS) entry which is preliminary data.</text>
</comment>
<evidence type="ECO:0008006" key="3">
    <source>
        <dbReference type="Google" id="ProtNLM"/>
    </source>
</evidence>
<dbReference type="Proteomes" id="UP000478505">
    <property type="component" value="Unassembled WGS sequence"/>
</dbReference>
<dbReference type="AlphaFoldDB" id="A0A6B3R333"/>
<dbReference type="EMBL" id="JAAIKD010000013">
    <property type="protein sequence ID" value="NEV95056.1"/>
    <property type="molecule type" value="Genomic_DNA"/>
</dbReference>
<keyword evidence="2" id="KW-1185">Reference proteome</keyword>